<dbReference type="Proteomes" id="UP000319732">
    <property type="component" value="Unassembled WGS sequence"/>
</dbReference>
<name>A0A545SSP7_9GAMM</name>
<dbReference type="AlphaFoldDB" id="A0A545SSP7"/>
<accession>A0A545SSP7</accession>
<sequence>MNELVEFLTKPQRVINGSNSKGVQDFKDQIDRGYVFVKFTETKGGTDLGVRMDPDSCDISKADFEAATGSVHIEGDLELNYVKVRCKADINLENLEGEGYLVPLEDDEESAA</sequence>
<protein>
    <submittedName>
        <fullName evidence="1">MbtH domain protein</fullName>
    </submittedName>
</protein>
<dbReference type="SUPFAM" id="SSF50723">
    <property type="entry name" value="Core binding factor beta, CBF"/>
    <property type="match status" value="1"/>
</dbReference>
<dbReference type="RefSeq" id="WP_142929588.1">
    <property type="nucleotide sequence ID" value="NZ_ML660108.1"/>
</dbReference>
<reference evidence="1 2" key="1">
    <citation type="submission" date="2019-06" db="EMBL/GenBank/DDBJ databases">
        <title>Whole genome sequence for Cellvibrionaceae sp. R142.</title>
        <authorList>
            <person name="Wang G."/>
        </authorList>
    </citation>
    <scope>NUCLEOTIDE SEQUENCE [LARGE SCALE GENOMIC DNA]</scope>
    <source>
        <strain evidence="1 2">R142</strain>
    </source>
</reference>
<dbReference type="InterPro" id="IPR036552">
    <property type="entry name" value="CBF_bsu_sf"/>
</dbReference>
<dbReference type="InterPro" id="IPR003417">
    <property type="entry name" value="CBF_beta"/>
</dbReference>
<dbReference type="Pfam" id="PF02312">
    <property type="entry name" value="CBF_beta"/>
    <property type="match status" value="1"/>
</dbReference>
<evidence type="ECO:0000313" key="1">
    <source>
        <dbReference type="EMBL" id="TQV67994.1"/>
    </source>
</evidence>
<proteinExistence type="predicted"/>
<evidence type="ECO:0000313" key="2">
    <source>
        <dbReference type="Proteomes" id="UP000319732"/>
    </source>
</evidence>
<dbReference type="OrthoDB" id="3536582at2"/>
<comment type="caution">
    <text evidence="1">The sequence shown here is derived from an EMBL/GenBank/DDBJ whole genome shotgun (WGS) entry which is preliminary data.</text>
</comment>
<dbReference type="Gene3D" id="2.40.250.10">
    <property type="entry name" value="Core binding factor, beta subunit"/>
    <property type="match status" value="1"/>
</dbReference>
<keyword evidence="2" id="KW-1185">Reference proteome</keyword>
<dbReference type="EMBL" id="VHSG01000032">
    <property type="protein sequence ID" value="TQV67994.1"/>
    <property type="molecule type" value="Genomic_DNA"/>
</dbReference>
<gene>
    <name evidence="1" type="ORF">FKG94_24480</name>
</gene>
<organism evidence="1 2">
    <name type="scientific">Exilibacterium tricleocarpae</name>
    <dbReference type="NCBI Taxonomy" id="2591008"/>
    <lineage>
        <taxon>Bacteria</taxon>
        <taxon>Pseudomonadati</taxon>
        <taxon>Pseudomonadota</taxon>
        <taxon>Gammaproteobacteria</taxon>
        <taxon>Cellvibrionales</taxon>
        <taxon>Cellvibrionaceae</taxon>
        <taxon>Exilibacterium</taxon>
    </lineage>
</organism>